<keyword evidence="3" id="KW-1185">Reference proteome</keyword>
<comment type="caution">
    <text evidence="2">The sequence shown here is derived from an EMBL/GenBank/DDBJ whole genome shotgun (WGS) entry which is preliminary data.</text>
</comment>
<reference evidence="2 3" key="1">
    <citation type="journal article" date="2020" name="Mol. Biol. Evol.">
        <title>Distinct Expression and Methylation Patterns for Genes with Different Fates following a Single Whole-Genome Duplication in Flowering Plants.</title>
        <authorList>
            <person name="Shi T."/>
            <person name="Rahmani R.S."/>
            <person name="Gugger P.F."/>
            <person name="Wang M."/>
            <person name="Li H."/>
            <person name="Zhang Y."/>
            <person name="Li Z."/>
            <person name="Wang Q."/>
            <person name="Van de Peer Y."/>
            <person name="Marchal K."/>
            <person name="Chen J."/>
        </authorList>
    </citation>
    <scope>NUCLEOTIDE SEQUENCE [LARGE SCALE GENOMIC DNA]</scope>
    <source>
        <tissue evidence="2">Leaf</tissue>
    </source>
</reference>
<dbReference type="Proteomes" id="UP000607653">
    <property type="component" value="Unassembled WGS sequence"/>
</dbReference>
<evidence type="ECO:0000256" key="1">
    <source>
        <dbReference type="SAM" id="MobiDB-lite"/>
    </source>
</evidence>
<proteinExistence type="predicted"/>
<evidence type="ECO:0000313" key="3">
    <source>
        <dbReference type="Proteomes" id="UP000607653"/>
    </source>
</evidence>
<gene>
    <name evidence="2" type="ORF">HUJ06_014576</name>
</gene>
<feature type="region of interest" description="Disordered" evidence="1">
    <location>
        <begin position="1"/>
        <end position="23"/>
    </location>
</feature>
<organism evidence="2 3">
    <name type="scientific">Nelumbo nucifera</name>
    <name type="common">Sacred lotus</name>
    <dbReference type="NCBI Taxonomy" id="4432"/>
    <lineage>
        <taxon>Eukaryota</taxon>
        <taxon>Viridiplantae</taxon>
        <taxon>Streptophyta</taxon>
        <taxon>Embryophyta</taxon>
        <taxon>Tracheophyta</taxon>
        <taxon>Spermatophyta</taxon>
        <taxon>Magnoliopsida</taxon>
        <taxon>Proteales</taxon>
        <taxon>Nelumbonaceae</taxon>
        <taxon>Nelumbo</taxon>
    </lineage>
</organism>
<dbReference type="AlphaFoldDB" id="A0A822Z6N8"/>
<name>A0A822Z6N8_NELNU</name>
<evidence type="ECO:0000313" key="2">
    <source>
        <dbReference type="EMBL" id="DAD40253.1"/>
    </source>
</evidence>
<accession>A0A822Z6N8</accession>
<sequence>MHDRHNRSLVGHSAITSSDHQIHSKCHQMNVTKKVAWLPWLSKQQG</sequence>
<protein>
    <submittedName>
        <fullName evidence="2">Uncharacterized protein</fullName>
    </submittedName>
</protein>
<dbReference type="EMBL" id="DUZY01000005">
    <property type="protein sequence ID" value="DAD40253.1"/>
    <property type="molecule type" value="Genomic_DNA"/>
</dbReference>